<accession>F8Q0F4</accession>
<dbReference type="InParanoid" id="F8Q0F4"/>
<gene>
    <name evidence="1" type="ORF">SERLA73DRAFT_160862</name>
</gene>
<dbReference type="Proteomes" id="UP000008063">
    <property type="component" value="Unassembled WGS sequence"/>
</dbReference>
<dbReference type="OrthoDB" id="2690846at2759"/>
<organism evidence="2">
    <name type="scientific">Serpula lacrymans var. lacrymans (strain S7.3)</name>
    <name type="common">Dry rot fungus</name>
    <dbReference type="NCBI Taxonomy" id="936435"/>
    <lineage>
        <taxon>Eukaryota</taxon>
        <taxon>Fungi</taxon>
        <taxon>Dikarya</taxon>
        <taxon>Basidiomycota</taxon>
        <taxon>Agaricomycotina</taxon>
        <taxon>Agaricomycetes</taxon>
        <taxon>Agaricomycetidae</taxon>
        <taxon>Boletales</taxon>
        <taxon>Coniophorineae</taxon>
        <taxon>Serpulaceae</taxon>
        <taxon>Serpula</taxon>
    </lineage>
</organism>
<proteinExistence type="predicted"/>
<dbReference type="HOGENOM" id="CLU_2122587_0_0_1"/>
<sequence length="123" mass="14340">MVYIAGGYIMSYEHAEAWAQKKFPDFTFGSPSSLAETIRKRLNKDLFKIPWTLAVRYQNQDTILFVTSQHRNKRLSPYTRKKFAEDDRVKLIKHSLFGGMEGELEFLKDLKFVTIPDPYTTGL</sequence>
<dbReference type="AlphaFoldDB" id="F8Q0F4"/>
<keyword evidence="2" id="KW-1185">Reference proteome</keyword>
<feature type="non-terminal residue" evidence="1">
    <location>
        <position position="123"/>
    </location>
</feature>
<protein>
    <submittedName>
        <fullName evidence="1">Uncharacterized protein</fullName>
    </submittedName>
</protein>
<evidence type="ECO:0000313" key="2">
    <source>
        <dbReference type="Proteomes" id="UP000008063"/>
    </source>
</evidence>
<evidence type="ECO:0000313" key="1">
    <source>
        <dbReference type="EMBL" id="EGN97783.1"/>
    </source>
</evidence>
<name>F8Q0F4_SERL3</name>
<dbReference type="EMBL" id="GL945481">
    <property type="protein sequence ID" value="EGN97783.1"/>
    <property type="molecule type" value="Genomic_DNA"/>
</dbReference>
<reference evidence="2" key="1">
    <citation type="journal article" date="2011" name="Science">
        <title>The plant cell wall-decomposing machinery underlies the functional diversity of forest fungi.</title>
        <authorList>
            <person name="Eastwood D.C."/>
            <person name="Floudas D."/>
            <person name="Binder M."/>
            <person name="Majcherczyk A."/>
            <person name="Schneider P."/>
            <person name="Aerts A."/>
            <person name="Asiegbu F.O."/>
            <person name="Baker S.E."/>
            <person name="Barry K."/>
            <person name="Bendiksby M."/>
            <person name="Blumentritt M."/>
            <person name="Coutinho P.M."/>
            <person name="Cullen D."/>
            <person name="de Vries R.P."/>
            <person name="Gathman A."/>
            <person name="Goodell B."/>
            <person name="Henrissat B."/>
            <person name="Ihrmark K."/>
            <person name="Kauserud H."/>
            <person name="Kohler A."/>
            <person name="LaButti K."/>
            <person name="Lapidus A."/>
            <person name="Lavin J.L."/>
            <person name="Lee Y.-H."/>
            <person name="Lindquist E."/>
            <person name="Lilly W."/>
            <person name="Lucas S."/>
            <person name="Morin E."/>
            <person name="Murat C."/>
            <person name="Oguiza J.A."/>
            <person name="Park J."/>
            <person name="Pisabarro A.G."/>
            <person name="Riley R."/>
            <person name="Rosling A."/>
            <person name="Salamov A."/>
            <person name="Schmidt O."/>
            <person name="Schmutz J."/>
            <person name="Skrede I."/>
            <person name="Stenlid J."/>
            <person name="Wiebenga A."/>
            <person name="Xie X."/>
            <person name="Kuees U."/>
            <person name="Hibbett D.S."/>
            <person name="Hoffmeister D."/>
            <person name="Hoegberg N."/>
            <person name="Martin F."/>
            <person name="Grigoriev I.V."/>
            <person name="Watkinson S.C."/>
        </authorList>
    </citation>
    <scope>NUCLEOTIDE SEQUENCE [LARGE SCALE GENOMIC DNA]</scope>
    <source>
        <strain evidence="2">strain S7.3</strain>
    </source>
</reference>